<dbReference type="EMBL" id="PXOA01000254">
    <property type="protein sequence ID" value="RFU77739.1"/>
    <property type="molecule type" value="Genomic_DNA"/>
</dbReference>
<dbReference type="AlphaFoldDB" id="A0A395NP24"/>
<sequence length="556" mass="61230">MVVLSVNQPRNTYLLWKRFSYPTDHGPQDAFSVPTWVANQLNSAYAIIVSMLMVEVWIIITAFVLFFFLKWQMRQSKGNTLHPVVPILWNNRGALDGSFMELSKYIKRENARPWVFVLLLLVLAAWVAQAAVSIVVPPLIILSNAAPVNPDTVYFASKDQPTNAKLTAAFALEVPVALRAAGNIESSSDLDKRVAVDSENLGNDSDGNQILRTNYSYNVTGVDFGLQKYPDLKLYVTGSCTTDYGRLRKRGRVVVNHSDSSVDIYAVDTYDTDGELLKISLLYNGPPPIAYFFPGALTKGTLEGSNTTWSAIISSVNRTSFSPSNDPWYLTQEWLGLSMGAAYMVTPHRPVLSCWEENIWSYKGRNSTGLALNTDYLPGLELSNGVQKIFNSFASRNLSMIAHMGQHLGSFALQSGLTSQSSVDGDTIFDAGSSSIQRDLQRIARIAFIATCSILTDSTLYPADAYSQADNAITSQDNARDFVVRSPNVSALSLKVIIALPSALLGSWLFVAVLLFATPVRLVRGLDSSSMFTFIQAQLPGFNPADYKANRISWQT</sequence>
<keyword evidence="1" id="KW-1133">Transmembrane helix</keyword>
<organism evidence="2 3">
    <name type="scientific">Trichoderma arundinaceum</name>
    <dbReference type="NCBI Taxonomy" id="490622"/>
    <lineage>
        <taxon>Eukaryota</taxon>
        <taxon>Fungi</taxon>
        <taxon>Dikarya</taxon>
        <taxon>Ascomycota</taxon>
        <taxon>Pezizomycotina</taxon>
        <taxon>Sordariomycetes</taxon>
        <taxon>Hypocreomycetidae</taxon>
        <taxon>Hypocreales</taxon>
        <taxon>Hypocreaceae</taxon>
        <taxon>Trichoderma</taxon>
    </lineage>
</organism>
<keyword evidence="1" id="KW-0472">Membrane</keyword>
<evidence type="ECO:0000313" key="2">
    <source>
        <dbReference type="EMBL" id="RFU77739.1"/>
    </source>
</evidence>
<dbReference type="Proteomes" id="UP000266272">
    <property type="component" value="Unassembled WGS sequence"/>
</dbReference>
<dbReference type="OrthoDB" id="5337208at2759"/>
<keyword evidence="3" id="KW-1185">Reference proteome</keyword>
<comment type="caution">
    <text evidence="2">The sequence shown here is derived from an EMBL/GenBank/DDBJ whole genome shotgun (WGS) entry which is preliminary data.</text>
</comment>
<protein>
    <submittedName>
        <fullName evidence="2">Uncharacterized protein</fullName>
    </submittedName>
</protein>
<gene>
    <name evidence="2" type="ORF">TARUN_4518</name>
</gene>
<name>A0A395NP24_TRIAR</name>
<feature type="transmembrane region" description="Helical" evidence="1">
    <location>
        <begin position="44"/>
        <end position="69"/>
    </location>
</feature>
<evidence type="ECO:0000313" key="3">
    <source>
        <dbReference type="Proteomes" id="UP000266272"/>
    </source>
</evidence>
<accession>A0A395NP24</accession>
<feature type="transmembrane region" description="Helical" evidence="1">
    <location>
        <begin position="114"/>
        <end position="140"/>
    </location>
</feature>
<keyword evidence="1" id="KW-0812">Transmembrane</keyword>
<feature type="transmembrane region" description="Helical" evidence="1">
    <location>
        <begin position="496"/>
        <end position="517"/>
    </location>
</feature>
<reference evidence="2 3" key="1">
    <citation type="journal article" date="2018" name="PLoS Pathog.">
        <title>Evolution of structural diversity of trichothecenes, a family of toxins produced by plant pathogenic and entomopathogenic fungi.</title>
        <authorList>
            <person name="Proctor R.H."/>
            <person name="McCormick S.P."/>
            <person name="Kim H.S."/>
            <person name="Cardoza R.E."/>
            <person name="Stanley A.M."/>
            <person name="Lindo L."/>
            <person name="Kelly A."/>
            <person name="Brown D.W."/>
            <person name="Lee T."/>
            <person name="Vaughan M.M."/>
            <person name="Alexander N.J."/>
            <person name="Busman M."/>
            <person name="Gutierrez S."/>
        </authorList>
    </citation>
    <scope>NUCLEOTIDE SEQUENCE [LARGE SCALE GENOMIC DNA]</scope>
    <source>
        <strain evidence="2 3">IBT 40837</strain>
    </source>
</reference>
<dbReference type="STRING" id="490622.A0A395NP24"/>
<proteinExistence type="predicted"/>
<evidence type="ECO:0000256" key="1">
    <source>
        <dbReference type="SAM" id="Phobius"/>
    </source>
</evidence>